<gene>
    <name evidence="1" type="ORF">SBAD_LOCUS12274</name>
</gene>
<name>A0A183J8S6_9BILA</name>
<reference evidence="1 2" key="2">
    <citation type="submission" date="2018-11" db="EMBL/GenBank/DDBJ databases">
        <authorList>
            <consortium name="Pathogen Informatics"/>
        </authorList>
    </citation>
    <scope>NUCLEOTIDE SEQUENCE [LARGE SCALE GENOMIC DNA]</scope>
</reference>
<proteinExistence type="predicted"/>
<keyword evidence="2" id="KW-1185">Reference proteome</keyword>
<dbReference type="WBParaSite" id="SBAD_0001267901-mRNA-1">
    <property type="protein sequence ID" value="SBAD_0001267901-mRNA-1"/>
    <property type="gene ID" value="SBAD_0001267901"/>
</dbReference>
<organism evidence="3">
    <name type="scientific">Soboliphyme baturini</name>
    <dbReference type="NCBI Taxonomy" id="241478"/>
    <lineage>
        <taxon>Eukaryota</taxon>
        <taxon>Metazoa</taxon>
        <taxon>Ecdysozoa</taxon>
        <taxon>Nematoda</taxon>
        <taxon>Enoplea</taxon>
        <taxon>Dorylaimia</taxon>
        <taxon>Dioctophymatida</taxon>
        <taxon>Dioctophymatoidea</taxon>
        <taxon>Soboliphymatidae</taxon>
        <taxon>Soboliphyme</taxon>
    </lineage>
</organism>
<protein>
    <submittedName>
        <fullName evidence="3">Transposase</fullName>
    </submittedName>
</protein>
<sequence>MLVAVALNGVLRRQERPIGDGGYSEWAGFCESVFCIYLRIGDRQEVW</sequence>
<evidence type="ECO:0000313" key="1">
    <source>
        <dbReference type="EMBL" id="VDP46979.1"/>
    </source>
</evidence>
<accession>A0A183J8S6</accession>
<dbReference type="AlphaFoldDB" id="A0A183J8S6"/>
<dbReference type="Proteomes" id="UP000270296">
    <property type="component" value="Unassembled WGS sequence"/>
</dbReference>
<dbReference type="EMBL" id="UZAM01017353">
    <property type="protein sequence ID" value="VDP46979.1"/>
    <property type="molecule type" value="Genomic_DNA"/>
</dbReference>
<evidence type="ECO:0000313" key="3">
    <source>
        <dbReference type="WBParaSite" id="SBAD_0001267901-mRNA-1"/>
    </source>
</evidence>
<reference evidence="3" key="1">
    <citation type="submission" date="2016-06" db="UniProtKB">
        <authorList>
            <consortium name="WormBaseParasite"/>
        </authorList>
    </citation>
    <scope>IDENTIFICATION</scope>
</reference>
<evidence type="ECO:0000313" key="2">
    <source>
        <dbReference type="Proteomes" id="UP000270296"/>
    </source>
</evidence>